<keyword evidence="2" id="KW-0677">Repeat</keyword>
<keyword evidence="1" id="KW-0808">Transferase</keyword>
<dbReference type="PROSITE" id="PS50206">
    <property type="entry name" value="RHODANESE_3"/>
    <property type="match status" value="2"/>
</dbReference>
<dbReference type="CDD" id="cd01448">
    <property type="entry name" value="TST_Repeat_1"/>
    <property type="match status" value="1"/>
</dbReference>
<proteinExistence type="predicted"/>
<dbReference type="Proteomes" id="UP001217089">
    <property type="component" value="Unassembled WGS sequence"/>
</dbReference>
<evidence type="ECO:0000259" key="3">
    <source>
        <dbReference type="PROSITE" id="PS50206"/>
    </source>
</evidence>
<dbReference type="PANTHER" id="PTHR11364">
    <property type="entry name" value="THIOSULFATE SULFERTANSFERASE"/>
    <property type="match status" value="1"/>
</dbReference>
<dbReference type="Gene3D" id="3.40.250.10">
    <property type="entry name" value="Rhodanese-like domain"/>
    <property type="match status" value="2"/>
</dbReference>
<dbReference type="InterPro" id="IPR036873">
    <property type="entry name" value="Rhodanese-like_dom_sf"/>
</dbReference>
<dbReference type="EMBL" id="JARBDR010000440">
    <property type="protein sequence ID" value="KAJ8312642.1"/>
    <property type="molecule type" value="Genomic_DNA"/>
</dbReference>
<keyword evidence="5" id="KW-1185">Reference proteome</keyword>
<comment type="caution">
    <text evidence="4">The sequence shown here is derived from an EMBL/GenBank/DDBJ whole genome shotgun (WGS) entry which is preliminary data.</text>
</comment>
<reference evidence="4 5" key="1">
    <citation type="submission" date="2022-12" db="EMBL/GenBank/DDBJ databases">
        <title>Chromosome-level genome of Tegillarca granosa.</title>
        <authorList>
            <person name="Kim J."/>
        </authorList>
    </citation>
    <scope>NUCLEOTIDE SEQUENCE [LARGE SCALE GENOMIC DNA]</scope>
    <source>
        <strain evidence="4">Teg-2019</strain>
        <tissue evidence="4">Adductor muscle</tissue>
    </source>
</reference>
<organism evidence="4 5">
    <name type="scientific">Tegillarca granosa</name>
    <name type="common">Malaysian cockle</name>
    <name type="synonym">Anadara granosa</name>
    <dbReference type="NCBI Taxonomy" id="220873"/>
    <lineage>
        <taxon>Eukaryota</taxon>
        <taxon>Metazoa</taxon>
        <taxon>Spiralia</taxon>
        <taxon>Lophotrochozoa</taxon>
        <taxon>Mollusca</taxon>
        <taxon>Bivalvia</taxon>
        <taxon>Autobranchia</taxon>
        <taxon>Pteriomorphia</taxon>
        <taxon>Arcoida</taxon>
        <taxon>Arcoidea</taxon>
        <taxon>Arcidae</taxon>
        <taxon>Tegillarca</taxon>
    </lineage>
</organism>
<gene>
    <name evidence="4" type="ORF">KUTeg_010015</name>
</gene>
<dbReference type="InterPro" id="IPR045078">
    <property type="entry name" value="TST/MPST-like"/>
</dbReference>
<evidence type="ECO:0000256" key="1">
    <source>
        <dbReference type="ARBA" id="ARBA00022679"/>
    </source>
</evidence>
<evidence type="ECO:0000313" key="4">
    <source>
        <dbReference type="EMBL" id="KAJ8312642.1"/>
    </source>
</evidence>
<protein>
    <recommendedName>
        <fullName evidence="3">Rhodanese domain-containing protein</fullName>
    </recommendedName>
</protein>
<feature type="domain" description="Rhodanese" evidence="3">
    <location>
        <begin position="17"/>
        <end position="133"/>
    </location>
</feature>
<name>A0ABQ9F9W8_TEGGR</name>
<evidence type="ECO:0000256" key="2">
    <source>
        <dbReference type="ARBA" id="ARBA00022737"/>
    </source>
</evidence>
<dbReference type="SUPFAM" id="SSF52821">
    <property type="entry name" value="Rhodanese/Cell cycle control phosphatase"/>
    <property type="match status" value="2"/>
</dbReference>
<dbReference type="SMART" id="SM00450">
    <property type="entry name" value="RHOD"/>
    <property type="match status" value="2"/>
</dbReference>
<dbReference type="Pfam" id="PF00581">
    <property type="entry name" value="Rhodanese"/>
    <property type="match status" value="2"/>
</dbReference>
<feature type="domain" description="Rhodanese" evidence="3">
    <location>
        <begin position="185"/>
        <end position="248"/>
    </location>
</feature>
<sequence length="278" mass="31260">MTVPLLVSCKWLKENCNNENLVILDVSWSSSKDMDEEFKKGHIKGAKYINVMNGENTELFPRNLPTAEKFQESVRAVGVNNNSHIVLYSNSDFCGYFLSGRAWWTFKYFGAKNVSILDGGWQKWNSENYPITTDDTPIKPGNFTVNVVENLKRNFTQTEDDVKNKTRQICDSRGAPKYKGPESTGRIPGAKNLPLYQLIDQTSQTLKPIEEIKKDFSSAGIDVSKPITTYCFSGMSSCSVLLAANLCGNMDASLYLVSKIIEDVRVDLQNGVRRLIRV</sequence>
<accession>A0ABQ9F9W8</accession>
<dbReference type="PANTHER" id="PTHR11364:SF27">
    <property type="entry name" value="SULFURTRANSFERASE"/>
    <property type="match status" value="1"/>
</dbReference>
<evidence type="ECO:0000313" key="5">
    <source>
        <dbReference type="Proteomes" id="UP001217089"/>
    </source>
</evidence>
<dbReference type="InterPro" id="IPR001763">
    <property type="entry name" value="Rhodanese-like_dom"/>
</dbReference>